<dbReference type="Proteomes" id="UP000308730">
    <property type="component" value="Unassembled WGS sequence"/>
</dbReference>
<evidence type="ECO:0000313" key="7">
    <source>
        <dbReference type="EMBL" id="THH17970.1"/>
    </source>
</evidence>
<dbReference type="PIRSF" id="PIRSF039099">
    <property type="entry name" value="APP-BP1"/>
    <property type="match status" value="1"/>
</dbReference>
<comment type="similarity">
    <text evidence="2 4">Belongs to the ubiquitin-activating E1 family. ULA1 subfamily.</text>
</comment>
<dbReference type="GO" id="GO:0045116">
    <property type="term" value="P:protein neddylation"/>
    <property type="evidence" value="ECO:0007669"/>
    <property type="project" value="UniProtKB-UniRule"/>
</dbReference>
<evidence type="ECO:0000256" key="1">
    <source>
        <dbReference type="ARBA" id="ARBA00005032"/>
    </source>
</evidence>
<name>A0A4S4M521_9APHY</name>
<dbReference type="InterPro" id="IPR035985">
    <property type="entry name" value="Ubiquitin-activating_enz"/>
</dbReference>
<dbReference type="SUPFAM" id="SSF69572">
    <property type="entry name" value="Activating enzymes of the ubiquitin-like proteins"/>
    <property type="match status" value="1"/>
</dbReference>
<comment type="caution">
    <text evidence="7">The sequence shown here is derived from an EMBL/GenBank/DDBJ whole genome shotgun (WGS) entry which is preliminary data.</text>
</comment>
<dbReference type="AlphaFoldDB" id="A0A4S4M521"/>
<keyword evidence="3 4" id="KW-0833">Ubl conjugation pathway</keyword>
<comment type="pathway">
    <text evidence="1 4">Protein modification; protein neddylation.</text>
</comment>
<evidence type="ECO:0000313" key="8">
    <source>
        <dbReference type="Proteomes" id="UP000308730"/>
    </source>
</evidence>
<dbReference type="InterPro" id="IPR030667">
    <property type="entry name" value="APP-BP1"/>
</dbReference>
<dbReference type="Pfam" id="PF00899">
    <property type="entry name" value="ThiF"/>
    <property type="match status" value="1"/>
</dbReference>
<dbReference type="GO" id="GO:0019781">
    <property type="term" value="F:NEDD8 activating enzyme activity"/>
    <property type="evidence" value="ECO:0007669"/>
    <property type="project" value="UniProtKB-UniRule"/>
</dbReference>
<reference evidence="7 8" key="1">
    <citation type="submission" date="2019-02" db="EMBL/GenBank/DDBJ databases">
        <title>Genome sequencing of the rare red list fungi Antrodiella citrinella (Flaviporus citrinellus).</title>
        <authorList>
            <person name="Buettner E."/>
            <person name="Kellner H."/>
        </authorList>
    </citation>
    <scope>NUCLEOTIDE SEQUENCE [LARGE SCALE GENOMIC DNA]</scope>
    <source>
        <strain evidence="7 8">DSM 108506</strain>
    </source>
</reference>
<protein>
    <recommendedName>
        <fullName evidence="4">NEDD8-activating enzyme E1 regulatory subunit</fullName>
    </recommendedName>
</protein>
<evidence type="ECO:0000256" key="2">
    <source>
        <dbReference type="ARBA" id="ARBA00006868"/>
    </source>
</evidence>
<gene>
    <name evidence="7" type="ORF">EUX98_g9034</name>
</gene>
<dbReference type="Gene3D" id="3.40.50.12550">
    <property type="entry name" value="Ubiquitin-activating enzyme E1, inactive adenylation domain, subdomain 2"/>
    <property type="match status" value="1"/>
</dbReference>
<dbReference type="InterPro" id="IPR000594">
    <property type="entry name" value="ThiF_NAD_FAD-bd"/>
</dbReference>
<dbReference type="EMBL" id="SGPM01000619">
    <property type="protein sequence ID" value="THH17970.1"/>
    <property type="molecule type" value="Genomic_DNA"/>
</dbReference>
<accession>A0A4S4M521</accession>
<proteinExistence type="inferred from homology"/>
<organism evidence="7 8">
    <name type="scientific">Antrodiella citrinella</name>
    <dbReference type="NCBI Taxonomy" id="2447956"/>
    <lineage>
        <taxon>Eukaryota</taxon>
        <taxon>Fungi</taxon>
        <taxon>Dikarya</taxon>
        <taxon>Basidiomycota</taxon>
        <taxon>Agaricomycotina</taxon>
        <taxon>Agaricomycetes</taxon>
        <taxon>Polyporales</taxon>
        <taxon>Steccherinaceae</taxon>
        <taxon>Antrodiella</taxon>
    </lineage>
</organism>
<dbReference type="OrthoDB" id="1708823at2759"/>
<evidence type="ECO:0000256" key="5">
    <source>
        <dbReference type="SAM" id="MobiDB-lite"/>
    </source>
</evidence>
<dbReference type="UniPathway" id="UPA00885"/>
<keyword evidence="8" id="KW-1185">Reference proteome</keyword>
<dbReference type="GO" id="GO:0005737">
    <property type="term" value="C:cytoplasm"/>
    <property type="evidence" value="ECO:0007669"/>
    <property type="project" value="TreeGrafter"/>
</dbReference>
<comment type="function">
    <text evidence="4">Regulatory subunit of the dimeric UBA3-ULA1 E1 enzyme.</text>
</comment>
<feature type="domain" description="THIF-type NAD/FAD binding fold" evidence="6">
    <location>
        <begin position="27"/>
        <end position="144"/>
    </location>
</feature>
<dbReference type="PANTHER" id="PTHR10953">
    <property type="entry name" value="UBIQUITIN-ACTIVATING ENZYME E1"/>
    <property type="match status" value="1"/>
</dbReference>
<dbReference type="PANTHER" id="PTHR10953:SF29">
    <property type="entry name" value="NEDD8-ACTIVATING ENZYME E1 REGULATORY SUBUNIT"/>
    <property type="match status" value="1"/>
</dbReference>
<evidence type="ECO:0000259" key="6">
    <source>
        <dbReference type="Pfam" id="PF00899"/>
    </source>
</evidence>
<evidence type="ECO:0000256" key="3">
    <source>
        <dbReference type="ARBA" id="ARBA00022786"/>
    </source>
</evidence>
<dbReference type="InterPro" id="IPR045886">
    <property type="entry name" value="ThiF/MoeB/HesA"/>
</dbReference>
<dbReference type="Gene3D" id="3.40.50.720">
    <property type="entry name" value="NAD(P)-binding Rossmann-like Domain"/>
    <property type="match status" value="1"/>
</dbReference>
<evidence type="ECO:0000256" key="4">
    <source>
        <dbReference type="PIRNR" id="PIRNR039099"/>
    </source>
</evidence>
<feature type="region of interest" description="Disordered" evidence="5">
    <location>
        <begin position="1"/>
        <end position="24"/>
    </location>
</feature>
<sequence length="536" mass="58523">MAQPDSQELGEATTAIHAQPDSKTRRYDRQLRLWAASGQSALESSRTLVIGATATATSILKNLVLPGIGHFTLLDPKSVSPADAGNNFFLNGYSSIGKNRAEEAVPLLTELNDSVDGKASTKDIDELLRTDEGREWIKSFTLVIAHNLGKDTIETLSKLLWDGLANPPLLVVRSAGFLADFYIQFHEQCIIEPHSETFPSLRLTRPFPALAEWAKSTDYDAIDPTDHAHIPFPIILVKETEKWKAEHNGELPKKYADKQSFKSQIRDLQKKMDEENFEEAEAQSWRISTEVPAPSDIQSLFALSPLSSSADSQSASTASNTVFHALLQTLKLFVESPDGPGCLPLTSTLPDVHTDTESYVKLQKMYKEQAAKEAALFKDILKKTYPDTPLDDSMVDLFVKNTHHVKVLRGRRWGVWEEDKNAIASSFGPAPAATATHLALSSLANLQAQGIEITAEALQAGVVSQLPPNAELPSALDDAIGELVRSPTADLPNTAAFLGGMIAQEAIKMITKQYVPVNGYCVIDLVESWTGIVGAP</sequence>